<protein>
    <submittedName>
        <fullName evidence="2">Cellulose synthase, putative</fullName>
    </submittedName>
</protein>
<feature type="region of interest" description="Disordered" evidence="1">
    <location>
        <begin position="101"/>
        <end position="150"/>
    </location>
</feature>
<comment type="caution">
    <text evidence="2">The sequence shown here is derived from an EMBL/GenBank/DDBJ whole genome shotgun (WGS) entry which is preliminary data.</text>
</comment>
<evidence type="ECO:0000256" key="1">
    <source>
        <dbReference type="SAM" id="MobiDB-lite"/>
    </source>
</evidence>
<feature type="compositionally biased region" description="Basic and acidic residues" evidence="1">
    <location>
        <begin position="121"/>
        <end position="132"/>
    </location>
</feature>
<evidence type="ECO:0000313" key="3">
    <source>
        <dbReference type="Proteomes" id="UP001497744"/>
    </source>
</evidence>
<sequence>MDRFVRNLFEGIDIPHDFPNDEGIAKPATGRPENPIHVSRDADGPRGQVSQTLPEPEINEPEQKVHKYSVPALTAGLSATKSSCSFARPNRKPIFDVKKPFVTPQHFKPSPEPVSQHFKRPREETTQLKSDEAPTQTHDAHINNGALPFARKPVSERYPLKGPAGSILRNPLFDM</sequence>
<organism evidence="2 3">
    <name type="scientific">Babesia caballi</name>
    <dbReference type="NCBI Taxonomy" id="5871"/>
    <lineage>
        <taxon>Eukaryota</taxon>
        <taxon>Sar</taxon>
        <taxon>Alveolata</taxon>
        <taxon>Apicomplexa</taxon>
        <taxon>Aconoidasida</taxon>
        <taxon>Piroplasmida</taxon>
        <taxon>Babesiidae</taxon>
        <taxon>Babesia</taxon>
    </lineage>
</organism>
<dbReference type="EMBL" id="BPLF01000001">
    <property type="protein sequence ID" value="GIX62033.1"/>
    <property type="molecule type" value="Genomic_DNA"/>
</dbReference>
<proteinExistence type="predicted"/>
<name>A0AAV4LQ09_BABCB</name>
<dbReference type="RefSeq" id="XP_067714104.1">
    <property type="nucleotide sequence ID" value="XM_067858003.1"/>
</dbReference>
<feature type="region of interest" description="Disordered" evidence="1">
    <location>
        <begin position="15"/>
        <end position="65"/>
    </location>
</feature>
<reference evidence="2 3" key="1">
    <citation type="submission" date="2021-06" db="EMBL/GenBank/DDBJ databases">
        <title>Genome sequence of Babesia caballi.</title>
        <authorList>
            <person name="Yamagishi J."/>
            <person name="Kidaka T."/>
            <person name="Ochi A."/>
        </authorList>
    </citation>
    <scope>NUCLEOTIDE SEQUENCE [LARGE SCALE GENOMIC DNA]</scope>
    <source>
        <strain evidence="2">USDA-D6B2</strain>
    </source>
</reference>
<dbReference type="GeneID" id="94193516"/>
<keyword evidence="3" id="KW-1185">Reference proteome</keyword>
<dbReference type="Proteomes" id="UP001497744">
    <property type="component" value="Unassembled WGS sequence"/>
</dbReference>
<dbReference type="AlphaFoldDB" id="A0AAV4LQ09"/>
<accession>A0AAV4LQ09</accession>
<gene>
    <name evidence="2" type="ORF">BcabD6B2_14680</name>
</gene>
<evidence type="ECO:0000313" key="2">
    <source>
        <dbReference type="EMBL" id="GIX62033.1"/>
    </source>
</evidence>